<dbReference type="PANTHER" id="PTHR30595">
    <property type="entry name" value="GLPR-RELATED TRANSCRIPTIONAL REPRESSOR"/>
    <property type="match status" value="1"/>
</dbReference>
<name>A0A240BRM2_9STAP</name>
<evidence type="ECO:0000313" key="4">
    <source>
        <dbReference type="Proteomes" id="UP000243706"/>
    </source>
</evidence>
<dbReference type="AlphaFoldDB" id="A0A240BRM2"/>
<dbReference type="InterPro" id="IPR038461">
    <property type="entry name" value="Schlafen_AlbA_2_dom_sf"/>
</dbReference>
<feature type="domain" description="Schlafen AlbA-2" evidence="1">
    <location>
        <begin position="4"/>
        <end position="128"/>
    </location>
</feature>
<dbReference type="Proteomes" id="UP000243706">
    <property type="component" value="Chromosome 1"/>
</dbReference>
<dbReference type="Proteomes" id="UP000652995">
    <property type="component" value="Unassembled WGS sequence"/>
</dbReference>
<dbReference type="InterPro" id="IPR007421">
    <property type="entry name" value="Schlafen_AlbA_2_dom"/>
</dbReference>
<dbReference type="PANTHER" id="PTHR30595:SF6">
    <property type="entry name" value="SCHLAFEN ALBA-2 DOMAIN-CONTAINING PROTEIN"/>
    <property type="match status" value="1"/>
</dbReference>
<evidence type="ECO:0000313" key="5">
    <source>
        <dbReference type="Proteomes" id="UP000652995"/>
    </source>
</evidence>
<evidence type="ECO:0000313" key="2">
    <source>
        <dbReference type="EMBL" id="GGA82405.1"/>
    </source>
</evidence>
<dbReference type="EMBL" id="LT906464">
    <property type="protein sequence ID" value="SNV98364.1"/>
    <property type="molecule type" value="Genomic_DNA"/>
</dbReference>
<sequence length="227" mass="26260">MINENLEIEYKLAKNKLPEDVWETYSAFANTVGGTIYLGIKEVDGRFIVEGVENSQSIIDDFWNTITSKQKVNKNILTNENVCLKKMEEKEVIIITVPEAEYGLKPISVKTKKRWISYKRLGSGDREATEEQIQYMHANSQSDLDSFIIEGYDLDDLNIEDIRMYRDDVYKNSGEERIKNLSIEDFLKDYSKEDIRITSSIGEQNKIGELLCIFDGLVKNKVKKLTY</sequence>
<reference evidence="3 4" key="2">
    <citation type="submission" date="2017-06" db="EMBL/GenBank/DDBJ databases">
        <authorList>
            <consortium name="Pathogen Informatics"/>
        </authorList>
    </citation>
    <scope>NUCLEOTIDE SEQUENCE [LARGE SCALE GENOMIC DNA]</scope>
    <source>
        <strain evidence="3 4">NCTC13833</strain>
    </source>
</reference>
<gene>
    <name evidence="2" type="ORF">GCM10007183_03270</name>
    <name evidence="3" type="ORF">SAMEA4412661_00057</name>
</gene>
<reference evidence="5" key="3">
    <citation type="journal article" date="2019" name="Int. J. Syst. Evol. Microbiol.">
        <title>The Global Catalogue of Microorganisms (GCM) 10K type strain sequencing project: providing services to taxonomists for standard genome sequencing and annotation.</title>
        <authorList>
            <consortium name="The Broad Institute Genomics Platform"/>
            <consortium name="The Broad Institute Genome Sequencing Center for Infectious Disease"/>
            <person name="Wu L."/>
            <person name="Ma J."/>
        </authorList>
    </citation>
    <scope>NUCLEOTIDE SEQUENCE [LARGE SCALE GENOMIC DNA]</scope>
    <source>
        <strain evidence="5">CCM 4175</strain>
    </source>
</reference>
<dbReference type="KEGG" id="smus:C7J88_07450"/>
<reference evidence="2" key="1">
    <citation type="journal article" date="2014" name="Int. J. Syst. Evol. Microbiol.">
        <title>Complete genome of a new Firmicutes species belonging to the dominant human colonic microbiota ('Ruminococcus bicirculans') reveals two chromosomes and a selective capacity to utilize plant glucans.</title>
        <authorList>
            <consortium name="NISC Comparative Sequencing Program"/>
            <person name="Wegmann U."/>
            <person name="Louis P."/>
            <person name="Goesmann A."/>
            <person name="Henrissat B."/>
            <person name="Duncan S.H."/>
            <person name="Flint H.J."/>
        </authorList>
    </citation>
    <scope>NUCLEOTIDE SEQUENCE</scope>
    <source>
        <strain evidence="2">CCM 4175</strain>
    </source>
</reference>
<dbReference type="RefSeq" id="WP_095115011.1">
    <property type="nucleotide sequence ID" value="NZ_BMCB01000002.1"/>
</dbReference>
<evidence type="ECO:0000313" key="3">
    <source>
        <dbReference type="EMBL" id="SNV98364.1"/>
    </source>
</evidence>
<accession>A0A240BRM2</accession>
<reference evidence="2" key="4">
    <citation type="submission" date="2024-05" db="EMBL/GenBank/DDBJ databases">
        <authorList>
            <person name="Sun Q."/>
            <person name="Sedlacek I."/>
        </authorList>
    </citation>
    <scope>NUCLEOTIDE SEQUENCE</scope>
    <source>
        <strain evidence="2">CCM 4175</strain>
    </source>
</reference>
<organism evidence="3 4">
    <name type="scientific">Staphylococcus muscae</name>
    <dbReference type="NCBI Taxonomy" id="1294"/>
    <lineage>
        <taxon>Bacteria</taxon>
        <taxon>Bacillati</taxon>
        <taxon>Bacillota</taxon>
        <taxon>Bacilli</taxon>
        <taxon>Bacillales</taxon>
        <taxon>Staphylococcaceae</taxon>
        <taxon>Staphylococcus</taxon>
    </lineage>
</organism>
<keyword evidence="5" id="KW-1185">Reference proteome</keyword>
<evidence type="ECO:0000259" key="1">
    <source>
        <dbReference type="Pfam" id="PF04326"/>
    </source>
</evidence>
<dbReference type="EMBL" id="BMCB01000002">
    <property type="protein sequence ID" value="GGA82405.1"/>
    <property type="molecule type" value="Genomic_DNA"/>
</dbReference>
<dbReference type="OrthoDB" id="9768354at2"/>
<protein>
    <submittedName>
        <fullName evidence="3">Putative transcriptional regulator</fullName>
    </submittedName>
</protein>
<proteinExistence type="predicted"/>
<dbReference type="Gene3D" id="3.30.950.30">
    <property type="entry name" value="Schlafen, AAA domain"/>
    <property type="match status" value="1"/>
</dbReference>
<dbReference type="Pfam" id="PF04326">
    <property type="entry name" value="SLFN_AlbA_2"/>
    <property type="match status" value="1"/>
</dbReference>